<protein>
    <recommendedName>
        <fullName evidence="1">BTB domain-containing protein</fullName>
    </recommendedName>
</protein>
<evidence type="ECO:0000259" key="1">
    <source>
        <dbReference type="PROSITE" id="PS50097"/>
    </source>
</evidence>
<dbReference type="InterPro" id="IPR011333">
    <property type="entry name" value="SKP1/BTB/POZ_sf"/>
</dbReference>
<dbReference type="Proteomes" id="UP000481288">
    <property type="component" value="Unassembled WGS sequence"/>
</dbReference>
<dbReference type="PROSITE" id="PS50097">
    <property type="entry name" value="BTB"/>
    <property type="match status" value="1"/>
</dbReference>
<proteinExistence type="predicted"/>
<evidence type="ECO:0000313" key="2">
    <source>
        <dbReference type="EMBL" id="TVY51232.1"/>
    </source>
</evidence>
<dbReference type="CDD" id="cd18186">
    <property type="entry name" value="BTB_POZ_ZBTB_KLHL-like"/>
    <property type="match status" value="1"/>
</dbReference>
<organism evidence="2 3">
    <name type="scientific">Lachnellula cervina</name>
    <dbReference type="NCBI Taxonomy" id="1316786"/>
    <lineage>
        <taxon>Eukaryota</taxon>
        <taxon>Fungi</taxon>
        <taxon>Dikarya</taxon>
        <taxon>Ascomycota</taxon>
        <taxon>Pezizomycotina</taxon>
        <taxon>Leotiomycetes</taxon>
        <taxon>Helotiales</taxon>
        <taxon>Lachnaceae</taxon>
        <taxon>Lachnellula</taxon>
    </lineage>
</organism>
<accession>A0A7D8YM25</accession>
<comment type="caution">
    <text evidence="2">The sequence shown here is derived from an EMBL/GenBank/DDBJ whole genome shotgun (WGS) entry which is preliminary data.</text>
</comment>
<dbReference type="SMART" id="SM00225">
    <property type="entry name" value="BTB"/>
    <property type="match status" value="1"/>
</dbReference>
<dbReference type="PANTHER" id="PTHR47843:SF2">
    <property type="entry name" value="BTB DOMAIN-CONTAINING PROTEIN"/>
    <property type="match status" value="1"/>
</dbReference>
<name>A0A7D8YM25_9HELO</name>
<dbReference type="PANTHER" id="PTHR47843">
    <property type="entry name" value="BTB DOMAIN-CONTAINING PROTEIN-RELATED"/>
    <property type="match status" value="1"/>
</dbReference>
<sequence length="244" mass="27997">MASQGTKRKCEDEVLPFKKRMGTQMVNIYVGKGDAEEHFTVHKELLCNKIPYFEKMFKGGFQEATTNEARFPEDTPASFDMMLDWVYERSLPPVVYSKGEGFASSASWDCTELYVLCDKLCIPELMDKVMDIYRKFNMDSNTLSHESEIRAVYSRTAPGSPIRRYVAYTCAWTIIHGCADVWNIEVLEDLITTVPDLARDVIRIMRETGGKIENPSKGPNCDFHTHQKDIPCPWKRVKKAKRTS</sequence>
<evidence type="ECO:0000313" key="3">
    <source>
        <dbReference type="Proteomes" id="UP000481288"/>
    </source>
</evidence>
<dbReference type="OrthoDB" id="6359816at2759"/>
<dbReference type="InterPro" id="IPR000210">
    <property type="entry name" value="BTB/POZ_dom"/>
</dbReference>
<feature type="domain" description="BTB" evidence="1">
    <location>
        <begin position="24"/>
        <end position="91"/>
    </location>
</feature>
<dbReference type="Pfam" id="PF00651">
    <property type="entry name" value="BTB"/>
    <property type="match status" value="1"/>
</dbReference>
<gene>
    <name evidence="2" type="ORF">LCER1_G006740</name>
</gene>
<reference evidence="2 3" key="1">
    <citation type="submission" date="2018-05" db="EMBL/GenBank/DDBJ databases">
        <title>Whole genome sequencing for identification of molecular markers to develop diagnostic detection tools for the regulated plant pathogen Lachnellula willkommii.</title>
        <authorList>
            <person name="Giroux E."/>
            <person name="Bilodeau G."/>
        </authorList>
    </citation>
    <scope>NUCLEOTIDE SEQUENCE [LARGE SCALE GENOMIC DNA]</scope>
    <source>
        <strain evidence="2 3">CBS 625.97</strain>
    </source>
</reference>
<dbReference type="SUPFAM" id="SSF54695">
    <property type="entry name" value="POZ domain"/>
    <property type="match status" value="1"/>
</dbReference>
<keyword evidence="3" id="KW-1185">Reference proteome</keyword>
<dbReference type="EMBL" id="QGMG01000869">
    <property type="protein sequence ID" value="TVY51232.1"/>
    <property type="molecule type" value="Genomic_DNA"/>
</dbReference>
<dbReference type="Gene3D" id="3.30.710.10">
    <property type="entry name" value="Potassium Channel Kv1.1, Chain A"/>
    <property type="match status" value="1"/>
</dbReference>
<dbReference type="AlphaFoldDB" id="A0A7D8YM25"/>